<evidence type="ECO:0000256" key="1">
    <source>
        <dbReference type="ARBA" id="ARBA00005417"/>
    </source>
</evidence>
<gene>
    <name evidence="8" type="primary">hmuV_1</name>
    <name evidence="8" type="ORF">NCTC11075_00393</name>
</gene>
<evidence type="ECO:0000256" key="4">
    <source>
        <dbReference type="ARBA" id="ARBA00022840"/>
    </source>
</evidence>
<keyword evidence="3" id="KW-0547">Nucleotide-binding</keyword>
<dbReference type="PANTHER" id="PTHR42794:SF1">
    <property type="entry name" value="HEMIN IMPORT ATP-BINDING PROTEIN HMUV"/>
    <property type="match status" value="1"/>
</dbReference>
<dbReference type="GO" id="GO:0016887">
    <property type="term" value="F:ATP hydrolysis activity"/>
    <property type="evidence" value="ECO:0007669"/>
    <property type="project" value="InterPro"/>
</dbReference>
<accession>A0A447UG24</accession>
<evidence type="ECO:0000313" key="8">
    <source>
        <dbReference type="EMBL" id="VEB84332.1"/>
    </source>
</evidence>
<dbReference type="Gene3D" id="3.40.50.300">
    <property type="entry name" value="P-loop containing nucleotide triphosphate hydrolases"/>
    <property type="match status" value="1"/>
</dbReference>
<keyword evidence="5" id="KW-1278">Translocase</keyword>
<sequence>MTVNSALTAPRYPSATVRSLVQAQQLHWEVKGKAIVSDVSFHVAPGEFVGIIGPNGSGKTSLISLLAGLLKPSSGSVTLENKNIRHYSRRHLAQKVALVEQQAETSERLTALQAVSLGRTPWLSLLSPWSKQDDDIVQTMLEKVDLQRVQNRCWNTFSGGEKQRLHIARALAQQPKVLLMDEPTNHLDIQHQIGLLNLVKRQKLTVIAALHDLNHAAMFCDRILVMKAGQLAMQGSPATIFTPENLSQWFGINAIVEQAPDGIELLHPLPTTGIKHLRENP</sequence>
<keyword evidence="2" id="KW-0813">Transport</keyword>
<dbReference type="EC" id="3.6.3.-" evidence="8"/>
<dbReference type="AlphaFoldDB" id="A0A447UG24"/>
<dbReference type="InterPro" id="IPR003439">
    <property type="entry name" value="ABC_transporter-like_ATP-bd"/>
</dbReference>
<keyword evidence="8" id="KW-0378">Hydrolase</keyword>
<dbReference type="PANTHER" id="PTHR42794">
    <property type="entry name" value="HEMIN IMPORT ATP-BINDING PROTEIN HMUV"/>
    <property type="match status" value="1"/>
</dbReference>
<evidence type="ECO:0000313" key="9">
    <source>
        <dbReference type="Proteomes" id="UP000270272"/>
    </source>
</evidence>
<dbReference type="SUPFAM" id="SSF52540">
    <property type="entry name" value="P-loop containing nucleoside triphosphate hydrolases"/>
    <property type="match status" value="1"/>
</dbReference>
<evidence type="ECO:0000256" key="5">
    <source>
        <dbReference type="ARBA" id="ARBA00022967"/>
    </source>
</evidence>
<comment type="similarity">
    <text evidence="1">Belongs to the ABC transporter superfamily.</text>
</comment>
<evidence type="ECO:0000256" key="2">
    <source>
        <dbReference type="ARBA" id="ARBA00022448"/>
    </source>
</evidence>
<dbReference type="InterPro" id="IPR027417">
    <property type="entry name" value="P-loop_NTPase"/>
</dbReference>
<dbReference type="CDD" id="cd03214">
    <property type="entry name" value="ABC_Iron-Siderophores_B12_Hemin"/>
    <property type="match status" value="1"/>
</dbReference>
<dbReference type="FunFam" id="3.40.50.300:FF:000134">
    <property type="entry name" value="Iron-enterobactin ABC transporter ATP-binding protein"/>
    <property type="match status" value="1"/>
</dbReference>
<reference evidence="8 9" key="1">
    <citation type="submission" date="2018-12" db="EMBL/GenBank/DDBJ databases">
        <authorList>
            <consortium name="Pathogen Informatics"/>
        </authorList>
    </citation>
    <scope>NUCLEOTIDE SEQUENCE [LARGE SCALE GENOMIC DNA]</scope>
    <source>
        <strain evidence="8 9">NCTC11075</strain>
    </source>
</reference>
<evidence type="ECO:0000256" key="6">
    <source>
        <dbReference type="ARBA" id="ARBA00037066"/>
    </source>
</evidence>
<dbReference type="GO" id="GO:0005524">
    <property type="term" value="F:ATP binding"/>
    <property type="evidence" value="ECO:0007669"/>
    <property type="project" value="UniProtKB-KW"/>
</dbReference>
<feature type="domain" description="ABC transporter" evidence="7">
    <location>
        <begin position="21"/>
        <end position="253"/>
    </location>
</feature>
<organism evidence="8 9">
    <name type="scientific">Citrobacter koseri</name>
    <name type="common">Citrobacter diversus</name>
    <dbReference type="NCBI Taxonomy" id="545"/>
    <lineage>
        <taxon>Bacteria</taxon>
        <taxon>Pseudomonadati</taxon>
        <taxon>Pseudomonadota</taxon>
        <taxon>Gammaproteobacteria</taxon>
        <taxon>Enterobacterales</taxon>
        <taxon>Enterobacteriaceae</taxon>
        <taxon>Citrobacter</taxon>
    </lineage>
</organism>
<protein>
    <submittedName>
        <fullName evidence="8">Iron-hydroxamate transporter ATP-binding subunit</fullName>
        <ecNumber evidence="8">3.6.3.-</ecNumber>
    </submittedName>
</protein>
<proteinExistence type="inferred from homology"/>
<dbReference type="PROSITE" id="PS50893">
    <property type="entry name" value="ABC_TRANSPORTER_2"/>
    <property type="match status" value="1"/>
</dbReference>
<dbReference type="Proteomes" id="UP000270272">
    <property type="component" value="Chromosome"/>
</dbReference>
<name>A0A447UG24_CITKO</name>
<dbReference type="EMBL" id="LR134204">
    <property type="protein sequence ID" value="VEB84332.1"/>
    <property type="molecule type" value="Genomic_DNA"/>
</dbReference>
<dbReference type="SMART" id="SM00382">
    <property type="entry name" value="AAA"/>
    <property type="match status" value="1"/>
</dbReference>
<dbReference type="InterPro" id="IPR003593">
    <property type="entry name" value="AAA+_ATPase"/>
</dbReference>
<comment type="function">
    <text evidence="6">Part of the ABC transporter complex HmuTUV involved in hemin import. Responsible for energy coupling to the transport system.</text>
</comment>
<keyword evidence="4 8" id="KW-0067">ATP-binding</keyword>
<dbReference type="Pfam" id="PF00005">
    <property type="entry name" value="ABC_tran"/>
    <property type="match status" value="1"/>
</dbReference>
<evidence type="ECO:0000259" key="7">
    <source>
        <dbReference type="PROSITE" id="PS50893"/>
    </source>
</evidence>
<evidence type="ECO:0000256" key="3">
    <source>
        <dbReference type="ARBA" id="ARBA00022741"/>
    </source>
</evidence>